<evidence type="ECO:0000313" key="1">
    <source>
        <dbReference type="EMBL" id="KAI8539805.1"/>
    </source>
</evidence>
<dbReference type="Proteomes" id="UP001062846">
    <property type="component" value="Chromosome 9"/>
</dbReference>
<accession>A0ACC0MG43</accession>
<comment type="caution">
    <text evidence="1">The sequence shown here is derived from an EMBL/GenBank/DDBJ whole genome shotgun (WGS) entry which is preliminary data.</text>
</comment>
<keyword evidence="2" id="KW-1185">Reference proteome</keyword>
<evidence type="ECO:0000313" key="2">
    <source>
        <dbReference type="Proteomes" id="UP001062846"/>
    </source>
</evidence>
<protein>
    <submittedName>
        <fullName evidence="1">Uncharacterized protein</fullName>
    </submittedName>
</protein>
<sequence length="97" mass="11374">MLKSLYFIFSRSASNIGNHHLSNIIFDYRYLIWRFDNINTKHIFKEDQGVNMCADALANDTPISVGDLYFYTYIPSCISNLLLADYPRISYPRHVLF</sequence>
<reference evidence="1" key="1">
    <citation type="submission" date="2022-02" db="EMBL/GenBank/DDBJ databases">
        <title>Plant Genome Project.</title>
        <authorList>
            <person name="Zhang R.-G."/>
        </authorList>
    </citation>
    <scope>NUCLEOTIDE SEQUENCE</scope>
    <source>
        <strain evidence="1">AT1</strain>
    </source>
</reference>
<proteinExistence type="predicted"/>
<name>A0ACC0MG43_RHOML</name>
<gene>
    <name evidence="1" type="ORF">RHMOL_Rhmol09G0211400</name>
</gene>
<dbReference type="EMBL" id="CM046396">
    <property type="protein sequence ID" value="KAI8539805.1"/>
    <property type="molecule type" value="Genomic_DNA"/>
</dbReference>
<organism evidence="1 2">
    <name type="scientific">Rhododendron molle</name>
    <name type="common">Chinese azalea</name>
    <name type="synonym">Azalea mollis</name>
    <dbReference type="NCBI Taxonomy" id="49168"/>
    <lineage>
        <taxon>Eukaryota</taxon>
        <taxon>Viridiplantae</taxon>
        <taxon>Streptophyta</taxon>
        <taxon>Embryophyta</taxon>
        <taxon>Tracheophyta</taxon>
        <taxon>Spermatophyta</taxon>
        <taxon>Magnoliopsida</taxon>
        <taxon>eudicotyledons</taxon>
        <taxon>Gunneridae</taxon>
        <taxon>Pentapetalae</taxon>
        <taxon>asterids</taxon>
        <taxon>Ericales</taxon>
        <taxon>Ericaceae</taxon>
        <taxon>Ericoideae</taxon>
        <taxon>Rhodoreae</taxon>
        <taxon>Rhododendron</taxon>
    </lineage>
</organism>